<evidence type="ECO:0000256" key="2">
    <source>
        <dbReference type="ARBA" id="ARBA00023125"/>
    </source>
</evidence>
<evidence type="ECO:0000256" key="3">
    <source>
        <dbReference type="ARBA" id="ARBA00023163"/>
    </source>
</evidence>
<keyword evidence="1" id="KW-0805">Transcription regulation</keyword>
<dbReference type="Proteomes" id="UP000535437">
    <property type="component" value="Unassembled WGS sequence"/>
</dbReference>
<protein>
    <submittedName>
        <fullName evidence="5">AraC-like DNA-binding protein</fullName>
    </submittedName>
</protein>
<dbReference type="GO" id="GO:0043565">
    <property type="term" value="F:sequence-specific DNA binding"/>
    <property type="evidence" value="ECO:0007669"/>
    <property type="project" value="InterPro"/>
</dbReference>
<dbReference type="RefSeq" id="WP_179541193.1">
    <property type="nucleotide sequence ID" value="NZ_BAAALL010000002.1"/>
</dbReference>
<evidence type="ECO:0000313" key="6">
    <source>
        <dbReference type="Proteomes" id="UP000535437"/>
    </source>
</evidence>
<evidence type="ECO:0000256" key="1">
    <source>
        <dbReference type="ARBA" id="ARBA00023015"/>
    </source>
</evidence>
<keyword evidence="2 5" id="KW-0238">DNA-binding</keyword>
<dbReference type="GO" id="GO:0003700">
    <property type="term" value="F:DNA-binding transcription factor activity"/>
    <property type="evidence" value="ECO:0007669"/>
    <property type="project" value="InterPro"/>
</dbReference>
<dbReference type="PANTHER" id="PTHR46796">
    <property type="entry name" value="HTH-TYPE TRANSCRIPTIONAL ACTIVATOR RHAS-RELATED"/>
    <property type="match status" value="1"/>
</dbReference>
<dbReference type="InterPro" id="IPR046532">
    <property type="entry name" value="DUF6597"/>
</dbReference>
<proteinExistence type="predicted"/>
<dbReference type="SMART" id="SM00342">
    <property type="entry name" value="HTH_ARAC"/>
    <property type="match status" value="1"/>
</dbReference>
<gene>
    <name evidence="5" type="ORF">HNR09_001162</name>
</gene>
<reference evidence="5 6" key="1">
    <citation type="submission" date="2020-07" db="EMBL/GenBank/DDBJ databases">
        <title>Sequencing the genomes of 1000 actinobacteria strains.</title>
        <authorList>
            <person name="Klenk H.-P."/>
        </authorList>
    </citation>
    <scope>NUCLEOTIDE SEQUENCE [LARGE SCALE GENOMIC DNA]</scope>
    <source>
        <strain evidence="5 6">DSM 15475</strain>
    </source>
</reference>
<comment type="caution">
    <text evidence="5">The sequence shown here is derived from an EMBL/GenBank/DDBJ whole genome shotgun (WGS) entry which is preliminary data.</text>
</comment>
<dbReference type="InterPro" id="IPR050204">
    <property type="entry name" value="AraC_XylS_family_regulators"/>
</dbReference>
<feature type="domain" description="HTH araC/xylS-type" evidence="4">
    <location>
        <begin position="147"/>
        <end position="250"/>
    </location>
</feature>
<dbReference type="EMBL" id="JACCFY010000001">
    <property type="protein sequence ID" value="NYJ77751.1"/>
    <property type="molecule type" value="Genomic_DNA"/>
</dbReference>
<organism evidence="5 6">
    <name type="scientific">Nesterenkonia xinjiangensis</name>
    <dbReference type="NCBI Taxonomy" id="225327"/>
    <lineage>
        <taxon>Bacteria</taxon>
        <taxon>Bacillati</taxon>
        <taxon>Actinomycetota</taxon>
        <taxon>Actinomycetes</taxon>
        <taxon>Micrococcales</taxon>
        <taxon>Micrococcaceae</taxon>
        <taxon>Nesterenkonia</taxon>
    </lineage>
</organism>
<evidence type="ECO:0000259" key="4">
    <source>
        <dbReference type="PROSITE" id="PS01124"/>
    </source>
</evidence>
<name>A0A7Z0K8J7_9MICC</name>
<dbReference type="Pfam" id="PF12833">
    <property type="entry name" value="HTH_18"/>
    <property type="match status" value="1"/>
</dbReference>
<dbReference type="InterPro" id="IPR018060">
    <property type="entry name" value="HTH_AraC"/>
</dbReference>
<dbReference type="PROSITE" id="PS01124">
    <property type="entry name" value="HTH_ARAC_FAMILY_2"/>
    <property type="match status" value="1"/>
</dbReference>
<dbReference type="Gene3D" id="1.10.10.60">
    <property type="entry name" value="Homeodomain-like"/>
    <property type="match status" value="1"/>
</dbReference>
<accession>A0A7Z0K8J7</accession>
<keyword evidence="6" id="KW-1185">Reference proteome</keyword>
<dbReference type="AlphaFoldDB" id="A0A7Z0K8J7"/>
<keyword evidence="3" id="KW-0804">Transcription</keyword>
<dbReference type="Pfam" id="PF20240">
    <property type="entry name" value="DUF6597"/>
    <property type="match status" value="1"/>
</dbReference>
<evidence type="ECO:0000313" key="5">
    <source>
        <dbReference type="EMBL" id="NYJ77751.1"/>
    </source>
</evidence>
<sequence>MVDYRRCSPDDSLAGVVEHYWSVIAPAPPGPLRAVLVPNGRATVQFCLGSPGTRRAVGGVAEPNADVFLPVGTEPLVIEQEGASHYVGVQCTPWGGRALFPHLTGGRAVQVEHALGPLPEKSGLVEDPASTLDGWLRAFLPARVPHQELLAAATERIDADPSGVEVHQLHRGLGVSASTLYRAFRRGIGLSPKQYIQVMRHRAFTDRLVVDASGEPAALMAALAGYADQSHASREFSRFTGMTASTFRDTYDGIARLMARPG</sequence>